<evidence type="ECO:0000313" key="16">
    <source>
        <dbReference type="Proteomes" id="UP000214610"/>
    </source>
</evidence>
<dbReference type="RefSeq" id="WP_066592572.1">
    <property type="nucleotide sequence ID" value="NZ_CAOTBB010000021.1"/>
</dbReference>
<keyword evidence="5 12" id="KW-0067">ATP-binding</keyword>
<keyword evidence="16" id="KW-1185">Reference proteome</keyword>
<comment type="catalytic activity">
    <reaction evidence="11">
        <text>ATP + H2O = ADP + phosphate + H(+)</text>
        <dbReference type="Rhea" id="RHEA:13065"/>
        <dbReference type="ChEBI" id="CHEBI:15377"/>
        <dbReference type="ChEBI" id="CHEBI:15378"/>
        <dbReference type="ChEBI" id="CHEBI:30616"/>
        <dbReference type="ChEBI" id="CHEBI:43474"/>
        <dbReference type="ChEBI" id="CHEBI:456216"/>
        <dbReference type="EC" id="5.6.2.4"/>
    </reaction>
</comment>
<dbReference type="SUPFAM" id="SSF52540">
    <property type="entry name" value="P-loop containing nucleoside triphosphate hydrolases"/>
    <property type="match status" value="1"/>
</dbReference>
<feature type="domain" description="UvrD-like helicase ATP-binding" evidence="13">
    <location>
        <begin position="7"/>
        <end position="290"/>
    </location>
</feature>
<evidence type="ECO:0000313" key="15">
    <source>
        <dbReference type="EMBL" id="OXE44370.1"/>
    </source>
</evidence>
<evidence type="ECO:0000256" key="5">
    <source>
        <dbReference type="ARBA" id="ARBA00022840"/>
    </source>
</evidence>
<comment type="catalytic activity">
    <reaction evidence="8">
        <text>Couples ATP hydrolysis with the unwinding of duplex DNA by translocating in the 3'-5' direction.</text>
        <dbReference type="EC" id="5.6.2.4"/>
    </reaction>
</comment>
<evidence type="ECO:0000256" key="1">
    <source>
        <dbReference type="ARBA" id="ARBA00009922"/>
    </source>
</evidence>
<comment type="similarity">
    <text evidence="1">Belongs to the helicase family. UvrD subfamily.</text>
</comment>
<keyword evidence="4 12" id="KW-0347">Helicase</keyword>
<evidence type="ECO:0000256" key="10">
    <source>
        <dbReference type="ARBA" id="ARBA00034923"/>
    </source>
</evidence>
<dbReference type="Pfam" id="PF13361">
    <property type="entry name" value="UvrD_C"/>
    <property type="match status" value="1"/>
</dbReference>
<keyword evidence="3 12" id="KW-0378">Hydrolase</keyword>
<dbReference type="Gene3D" id="3.40.50.300">
    <property type="entry name" value="P-loop containing nucleotide triphosphate hydrolases"/>
    <property type="match status" value="2"/>
</dbReference>
<keyword evidence="2 12" id="KW-0547">Nucleotide-binding</keyword>
<comment type="caution">
    <text evidence="15">The sequence shown here is derived from an EMBL/GenBank/DDBJ whole genome shotgun (WGS) entry which is preliminary data.</text>
</comment>
<dbReference type="GO" id="GO:0043138">
    <property type="term" value="F:3'-5' DNA helicase activity"/>
    <property type="evidence" value="ECO:0007669"/>
    <property type="project" value="UniProtKB-EC"/>
</dbReference>
<dbReference type="GO" id="GO:0003677">
    <property type="term" value="F:DNA binding"/>
    <property type="evidence" value="ECO:0007669"/>
    <property type="project" value="UniProtKB-KW"/>
</dbReference>
<dbReference type="EMBL" id="NHMP01000012">
    <property type="protein sequence ID" value="OXE44370.1"/>
    <property type="molecule type" value="Genomic_DNA"/>
</dbReference>
<evidence type="ECO:0000256" key="2">
    <source>
        <dbReference type="ARBA" id="ARBA00022741"/>
    </source>
</evidence>
<name>A0A227KCL8_9BURK</name>
<dbReference type="Pfam" id="PF21196">
    <property type="entry name" value="PcrA_UvrD_tudor"/>
    <property type="match status" value="1"/>
</dbReference>
<gene>
    <name evidence="15" type="ORF">ADH67_12205</name>
</gene>
<evidence type="ECO:0000256" key="6">
    <source>
        <dbReference type="ARBA" id="ARBA00023125"/>
    </source>
</evidence>
<evidence type="ECO:0000259" key="14">
    <source>
        <dbReference type="PROSITE" id="PS51217"/>
    </source>
</evidence>
<organism evidence="15 16">
    <name type="scientific">Turicimonas muris</name>
    <dbReference type="NCBI Taxonomy" id="1796652"/>
    <lineage>
        <taxon>Bacteria</taxon>
        <taxon>Pseudomonadati</taxon>
        <taxon>Pseudomonadota</taxon>
        <taxon>Betaproteobacteria</taxon>
        <taxon>Burkholderiales</taxon>
        <taxon>Sutterellaceae</taxon>
        <taxon>Turicimonas</taxon>
    </lineage>
</organism>
<dbReference type="Pfam" id="PF00580">
    <property type="entry name" value="UvrD-helicase"/>
    <property type="match status" value="1"/>
</dbReference>
<dbReference type="GO" id="GO:0005829">
    <property type="term" value="C:cytosol"/>
    <property type="evidence" value="ECO:0007669"/>
    <property type="project" value="TreeGrafter"/>
</dbReference>
<dbReference type="Gene3D" id="1.10.10.160">
    <property type="match status" value="1"/>
</dbReference>
<feature type="binding site" evidence="12">
    <location>
        <begin position="28"/>
        <end position="35"/>
    </location>
    <ligand>
        <name>ATP</name>
        <dbReference type="ChEBI" id="CHEBI:30616"/>
    </ligand>
</feature>
<dbReference type="CDD" id="cd17932">
    <property type="entry name" value="DEXQc_UvrD"/>
    <property type="match status" value="1"/>
</dbReference>
<dbReference type="Gene3D" id="1.10.486.10">
    <property type="entry name" value="PCRA, domain 4"/>
    <property type="match status" value="1"/>
</dbReference>
<reference evidence="16" key="1">
    <citation type="submission" date="2017-05" db="EMBL/GenBank/DDBJ databases">
        <title>Improved OligoMM genomes.</title>
        <authorList>
            <person name="Garzetti D."/>
        </authorList>
    </citation>
    <scope>NUCLEOTIDE SEQUENCE [LARGE SCALE GENOMIC DNA]</scope>
    <source>
        <strain evidence="16">YL45</strain>
    </source>
</reference>
<evidence type="ECO:0000256" key="4">
    <source>
        <dbReference type="ARBA" id="ARBA00022806"/>
    </source>
</evidence>
<accession>A0A227KCL8</accession>
<protein>
    <recommendedName>
        <fullName evidence="9">DNA 3'-5' helicase</fullName>
        <ecNumber evidence="9">5.6.2.4</ecNumber>
    </recommendedName>
    <alternativeName>
        <fullName evidence="10">DNA 3'-5' helicase II</fullName>
    </alternativeName>
</protein>
<dbReference type="CDD" id="cd18807">
    <property type="entry name" value="SF1_C_UvrD"/>
    <property type="match status" value="1"/>
</dbReference>
<dbReference type="GO" id="GO:0016887">
    <property type="term" value="F:ATP hydrolysis activity"/>
    <property type="evidence" value="ECO:0007669"/>
    <property type="project" value="RHEA"/>
</dbReference>
<evidence type="ECO:0000256" key="3">
    <source>
        <dbReference type="ARBA" id="ARBA00022801"/>
    </source>
</evidence>
<dbReference type="GO" id="GO:0033202">
    <property type="term" value="C:DNA helicase complex"/>
    <property type="evidence" value="ECO:0007669"/>
    <property type="project" value="TreeGrafter"/>
</dbReference>
<dbReference type="GO" id="GO:0000725">
    <property type="term" value="P:recombinational repair"/>
    <property type="evidence" value="ECO:0007669"/>
    <property type="project" value="TreeGrafter"/>
</dbReference>
<sequence length="783" mass="88054">MSSDLIANLNEQQKAAVTLPEVSSLILAGAGSGKTSVLISRIAFLLEHRLCTPAELFAVTFTNKAAREMMTRLQAKMPLNTRALWVGTFHGLCNRMLRLHHEAAGLPAAFAILDMSDQLGAIKRIMKANNINEEVLPARKIQNYINKQKEEGIRAKDIKPYGFGERDLLRVYEIYEKVINREGAVDFGELILRTYEMLLNNEPIRQHYQDRFKFILVDEFQDTNKLQYKFLKLLAGHGEEGRKPNAVFAVGDDDQSIYAFRGANVGNMKDFIRDFAIGEPIRLEQNYRSQGNILDAANYLISNNSDRLGKNLWTQSGKGDLIRVFKAGDEAEEAAFVVDNIKDFVRNGEDLREIAILYRSNAQSRALETELTRRGVKYTVYGGLRFFDRAEIKNALAYLRLAENTADDSAFMRVVNLPARGIGAKTVENLIDLARDNQISLFEATQLLSGAAANKVRVFTDIINDIRSKRFSLPLTALINYTVQRSGLKALYEADENGAERLENLEELTSSAAAFLSQEGFEEDSKENVDNLSPLTLFLSQATLEAGDNQAKAGEEAVQLMTIHASKGLEFNNVFITGLENGLFPHDKCLAEPKELQEERRLMYVAITRARKKLYLTYAAQRLLHGMPRYNVKSSFLDELPGDALKWLTPKEDSDSYSSFGSGRSGGGYYGSYNSKNSWSEDKRNSYSGYKKTYRNNENVPEWAKNIGITKEDKNKINSIRQSSKNSDGYNIGTIVFHEKFGEGKIKNIEGQGENKKIEVAFKTSGVKNLLLAIAQKKMRIVR</sequence>
<dbReference type="PANTHER" id="PTHR11070">
    <property type="entry name" value="UVRD / RECB / PCRA DNA HELICASE FAMILY MEMBER"/>
    <property type="match status" value="1"/>
</dbReference>
<evidence type="ECO:0000256" key="9">
    <source>
        <dbReference type="ARBA" id="ARBA00034808"/>
    </source>
</evidence>
<dbReference type="PROSITE" id="PS51198">
    <property type="entry name" value="UVRD_HELICASE_ATP_BIND"/>
    <property type="match status" value="1"/>
</dbReference>
<dbReference type="GO" id="GO:0005524">
    <property type="term" value="F:ATP binding"/>
    <property type="evidence" value="ECO:0007669"/>
    <property type="project" value="UniProtKB-UniRule"/>
</dbReference>
<dbReference type="InterPro" id="IPR000212">
    <property type="entry name" value="DNA_helicase_UvrD/REP"/>
</dbReference>
<dbReference type="Proteomes" id="UP000214610">
    <property type="component" value="Unassembled WGS sequence"/>
</dbReference>
<dbReference type="InterPro" id="IPR013986">
    <property type="entry name" value="DExx_box_DNA_helicase_dom_sf"/>
</dbReference>
<evidence type="ECO:0000256" key="8">
    <source>
        <dbReference type="ARBA" id="ARBA00034617"/>
    </source>
</evidence>
<evidence type="ECO:0000256" key="11">
    <source>
        <dbReference type="ARBA" id="ARBA00048988"/>
    </source>
</evidence>
<feature type="domain" description="UvrD-like helicase C-terminal" evidence="14">
    <location>
        <begin position="291"/>
        <end position="568"/>
    </location>
</feature>
<evidence type="ECO:0000259" key="13">
    <source>
        <dbReference type="PROSITE" id="PS51198"/>
    </source>
</evidence>
<dbReference type="AlphaFoldDB" id="A0A227KCL8"/>
<dbReference type="EC" id="5.6.2.4" evidence="9"/>
<dbReference type="InterPro" id="IPR014016">
    <property type="entry name" value="UvrD-like_ATP-bd"/>
</dbReference>
<dbReference type="PROSITE" id="PS51217">
    <property type="entry name" value="UVRD_HELICASE_CTER"/>
    <property type="match status" value="1"/>
</dbReference>
<dbReference type="PANTHER" id="PTHR11070:SF2">
    <property type="entry name" value="ATP-DEPENDENT DNA HELICASE SRS2"/>
    <property type="match status" value="1"/>
</dbReference>
<evidence type="ECO:0000256" key="12">
    <source>
        <dbReference type="PROSITE-ProRule" id="PRU00560"/>
    </source>
</evidence>
<dbReference type="InterPro" id="IPR014017">
    <property type="entry name" value="DNA_helicase_UvrD-like_C"/>
</dbReference>
<evidence type="ECO:0000256" key="7">
    <source>
        <dbReference type="ARBA" id="ARBA00023235"/>
    </source>
</evidence>
<dbReference type="GeneID" id="78361343"/>
<proteinExistence type="inferred from homology"/>
<keyword evidence="6" id="KW-0238">DNA-binding</keyword>
<dbReference type="InterPro" id="IPR027417">
    <property type="entry name" value="P-loop_NTPase"/>
</dbReference>
<keyword evidence="7" id="KW-0413">Isomerase</keyword>